<proteinExistence type="predicted"/>
<evidence type="ECO:0000313" key="3">
    <source>
        <dbReference type="Proteomes" id="UP000225277"/>
    </source>
</evidence>
<dbReference type="PANTHER" id="PTHR37271">
    <property type="entry name" value="KARYOGAMY PROTEIN KAR9"/>
    <property type="match status" value="1"/>
</dbReference>
<feature type="region of interest" description="Disordered" evidence="1">
    <location>
        <begin position="1"/>
        <end position="40"/>
    </location>
</feature>
<dbReference type="PANTHER" id="PTHR37271:SF1">
    <property type="entry name" value="KARYOGAMY PROTEIN KAR9"/>
    <property type="match status" value="1"/>
</dbReference>
<accession>A0A2D3UP53</accession>
<dbReference type="Pfam" id="PF08580">
    <property type="entry name" value="KAR9"/>
    <property type="match status" value="1"/>
</dbReference>
<dbReference type="GO" id="GO:0030473">
    <property type="term" value="P:nuclear migration along microtubule"/>
    <property type="evidence" value="ECO:0007669"/>
    <property type="project" value="TreeGrafter"/>
</dbReference>
<dbReference type="GO" id="GO:0043332">
    <property type="term" value="C:mating projection tip"/>
    <property type="evidence" value="ECO:0007669"/>
    <property type="project" value="TreeGrafter"/>
</dbReference>
<dbReference type="RefSeq" id="XP_023621402.1">
    <property type="nucleotide sequence ID" value="XM_023765634.1"/>
</dbReference>
<feature type="region of interest" description="Disordered" evidence="1">
    <location>
        <begin position="880"/>
        <end position="991"/>
    </location>
</feature>
<reference evidence="2 3" key="1">
    <citation type="submission" date="2016-03" db="EMBL/GenBank/DDBJ databases">
        <authorList>
            <person name="Ploux O."/>
        </authorList>
    </citation>
    <scope>NUCLEOTIDE SEQUENCE [LARGE SCALE GENOMIC DNA]</scope>
    <source>
        <strain evidence="2 3">URUG2</strain>
    </source>
</reference>
<dbReference type="GO" id="GO:0051293">
    <property type="term" value="P:establishment of spindle localization"/>
    <property type="evidence" value="ECO:0007669"/>
    <property type="project" value="TreeGrafter"/>
</dbReference>
<dbReference type="Proteomes" id="UP000225277">
    <property type="component" value="Unassembled WGS sequence"/>
</dbReference>
<dbReference type="STRING" id="112498.A0A2D3UP53"/>
<protein>
    <submittedName>
        <fullName evidence="2">Related to MUC1 Extracellular alpha-1,4-glucan glucosidase</fullName>
    </submittedName>
</protein>
<feature type="compositionally biased region" description="Low complexity" evidence="1">
    <location>
        <begin position="183"/>
        <end position="195"/>
    </location>
</feature>
<feature type="compositionally biased region" description="Polar residues" evidence="1">
    <location>
        <begin position="728"/>
        <end position="746"/>
    </location>
</feature>
<feature type="region of interest" description="Disordered" evidence="1">
    <location>
        <begin position="699"/>
        <end position="797"/>
    </location>
</feature>
<sequence length="991" mass="108819">MADRPTVAAFQEQGKLETDQHLAGGGRRRPTRRLGPGLELRLKRLEEQNRVRDRDAASRTIGRIPESQIAEIERLQRARANKAGVRRRTSAWTMPGGVRLSGGPVLDDTDHEAAVVFDSDDVSSVIDISDSLAPSETDDDRDELRDTNKYRLPFDDKTRLDLHTKEPLSPTPRPVQPSAAVLSRPRSSTPTTPTTHCFANDPPLGPCSPTQPCAPAPSSSPAPRPSPASHMVSTPPRWANGGAENGSDSEVTRPSLSRAGSIYTLGRASFTGQLAQLTSMRLPDGNSLAKRISSIPTSTEAARALADASEQIRMWISKASDVLDGLNAEDDVEWAAAGGREGMEEVDNAINRFQQLVEVYILSIERLQTRDDVGLLTVEENKASEHQLETIVASWKQIRGTLNGIKKQVEIAMEWEQLWNTVLGEIAQEMDGLNRLVFEMEEKRHSGAGNLLSSKDSIDLSELETIIEDQPGRPAINNRLSIAPLSLGSPMHLNENKEDSSLLALFARMQPLRASLEFLPMRLSTWQVRGKDVFPSACLDLDHRRDQLESQWSKLEADADSLRRELGEDRWVLVFRNAGRQALKMCESITRSHHKLKDAIDRNEQQTHAADLQDKIENYEAKKRHYGPAIERVLAIIDRGVLDRLTLNGEILRLQSEMKQRWAYLQREMTEMGLIIEEVNIESRDIGLRDSVSTVISSERSVGSSMLDTPGTSPASSVIGASRRDSVGSRTPTSLTTIKTRNSSSKPNDRLAVSGSLPRRTLNQRKSYGDMHASPQSASSIPTPSKTPVWPSRPDPMPSINKGRWQNAIKPEAHDFRPLSAFEPSPYAKTPVTPKMNHFRTSQNGASTPSLGMRSRTPAPRVFSAPHPQPSYIPGPIAATPGGSRDVSLSVPAGGNTARQRSPLRTKASAPVLGTHSTRPPSRLLGPSGRRSSMLPKFTDGNDADNESPAHHRRSPSATMNCGRLGVIPSAGRAMSRLGQSAGESKPKWRP</sequence>
<feature type="region of interest" description="Disordered" evidence="1">
    <location>
        <begin position="129"/>
        <end position="254"/>
    </location>
</feature>
<feature type="compositionally biased region" description="Polar residues" evidence="1">
    <location>
        <begin position="699"/>
        <end position="716"/>
    </location>
</feature>
<feature type="region of interest" description="Disordered" evidence="1">
    <location>
        <begin position="831"/>
        <end position="857"/>
    </location>
</feature>
<evidence type="ECO:0000313" key="2">
    <source>
        <dbReference type="EMBL" id="CZT14505.1"/>
    </source>
</evidence>
<gene>
    <name evidence="2" type="ORF">RCC_00482</name>
</gene>
<feature type="compositionally biased region" description="Pro residues" evidence="1">
    <location>
        <begin position="212"/>
        <end position="226"/>
    </location>
</feature>
<dbReference type="GO" id="GO:0005938">
    <property type="term" value="C:cell cortex"/>
    <property type="evidence" value="ECO:0007669"/>
    <property type="project" value="TreeGrafter"/>
</dbReference>
<feature type="compositionally biased region" description="Polar residues" evidence="1">
    <location>
        <begin position="774"/>
        <end position="786"/>
    </location>
</feature>
<dbReference type="OrthoDB" id="5559380at2759"/>
<evidence type="ECO:0000256" key="1">
    <source>
        <dbReference type="SAM" id="MobiDB-lite"/>
    </source>
</evidence>
<dbReference type="InterPro" id="IPR013889">
    <property type="entry name" value="Karyogamy_KAR9"/>
</dbReference>
<dbReference type="GeneID" id="35595866"/>
<feature type="compositionally biased region" description="Polar residues" evidence="1">
    <location>
        <begin position="839"/>
        <end position="850"/>
    </location>
</feature>
<keyword evidence="3" id="KW-1185">Reference proteome</keyword>
<name>A0A2D3UP53_9PEZI</name>
<dbReference type="AlphaFoldDB" id="A0A2D3UP53"/>
<organism evidence="2 3">
    <name type="scientific">Ramularia collo-cygni</name>
    <dbReference type="NCBI Taxonomy" id="112498"/>
    <lineage>
        <taxon>Eukaryota</taxon>
        <taxon>Fungi</taxon>
        <taxon>Dikarya</taxon>
        <taxon>Ascomycota</taxon>
        <taxon>Pezizomycotina</taxon>
        <taxon>Dothideomycetes</taxon>
        <taxon>Dothideomycetidae</taxon>
        <taxon>Mycosphaerellales</taxon>
        <taxon>Mycosphaerellaceae</taxon>
        <taxon>Ramularia</taxon>
    </lineage>
</organism>
<feature type="compositionally biased region" description="Low complexity" evidence="1">
    <location>
        <begin position="919"/>
        <end position="933"/>
    </location>
</feature>
<feature type="compositionally biased region" description="Basic and acidic residues" evidence="1">
    <location>
        <begin position="142"/>
        <end position="166"/>
    </location>
</feature>
<dbReference type="GO" id="GO:0031578">
    <property type="term" value="P:mitotic spindle orientation checkpoint signaling"/>
    <property type="evidence" value="ECO:0007669"/>
    <property type="project" value="TreeGrafter"/>
</dbReference>
<dbReference type="GO" id="GO:0005816">
    <property type="term" value="C:spindle pole body"/>
    <property type="evidence" value="ECO:0007669"/>
    <property type="project" value="TreeGrafter"/>
</dbReference>
<dbReference type="EMBL" id="FJUY01000001">
    <property type="protein sequence ID" value="CZT14505.1"/>
    <property type="molecule type" value="Genomic_DNA"/>
</dbReference>